<dbReference type="Proteomes" id="UP000479114">
    <property type="component" value="Chromosome"/>
</dbReference>
<name>A0A6C0P0C3_9BACL</name>
<protein>
    <submittedName>
        <fullName evidence="1">ArsR family transcriptional regulator</fullName>
    </submittedName>
</protein>
<organism evidence="1 2">
    <name type="scientific">Paenibacillus rhizovicinus</name>
    <dbReference type="NCBI Taxonomy" id="2704463"/>
    <lineage>
        <taxon>Bacteria</taxon>
        <taxon>Bacillati</taxon>
        <taxon>Bacillota</taxon>
        <taxon>Bacilli</taxon>
        <taxon>Bacillales</taxon>
        <taxon>Paenibacillaceae</taxon>
        <taxon>Paenibacillus</taxon>
    </lineage>
</organism>
<dbReference type="RefSeq" id="WP_162640637.1">
    <property type="nucleotide sequence ID" value="NZ_CP048286.1"/>
</dbReference>
<evidence type="ECO:0000313" key="2">
    <source>
        <dbReference type="Proteomes" id="UP000479114"/>
    </source>
</evidence>
<reference evidence="1 2" key="1">
    <citation type="submission" date="2020-02" db="EMBL/GenBank/DDBJ databases">
        <title>Paenibacillus sp. nov., isolated from rhizosphere soil of tomato.</title>
        <authorList>
            <person name="Weon H.-Y."/>
            <person name="Lee S.A."/>
        </authorList>
    </citation>
    <scope>NUCLEOTIDE SEQUENCE [LARGE SCALE GENOMIC DNA]</scope>
    <source>
        <strain evidence="1 2">14171R-81</strain>
    </source>
</reference>
<keyword evidence="2" id="KW-1185">Reference proteome</keyword>
<dbReference type="KEGG" id="prz:GZH47_13955"/>
<gene>
    <name evidence="1" type="ORF">GZH47_13955</name>
</gene>
<sequence length="434" mass="48085">MTIKLGYVGVEDTMAFITSIIRQNGEFECLPFAHERFEDIGPIVTANAEKVDMWLFSGPLPYRAAREQAPGITKPMFYISYSGAGLYRTLCQLFYRERVDMSRLSFDMYGPKELAKVAEELGLTGAALNGKPFDGSYQALIDYHADLWRRGAIDYAVTCVWYVQDKLKALGVPVLRVIPTEASVQAALAEASRTWETLRYMDAQIAVQLVETDPYAGLTRDTFGSDELFRLELTVSESLLDYSRRLQGSLKTISPGRYAIFTTRGILKDVTRGFEQIPEGPELSGLGAELTCGIGIGRTAYEAELLAGKALMQTRQCGKGAWMVAFDDKTITGPLGRTEQLSYSYSAEGLQTVSERTGLSTATLGKIEAVLRKTRTDVLTSTQLAQQMMIMPRSARRILIQLETSGFAEVTGEETAGARGRPLKLYRITLRRAD</sequence>
<evidence type="ECO:0000313" key="1">
    <source>
        <dbReference type="EMBL" id="QHW31831.1"/>
    </source>
</evidence>
<proteinExistence type="predicted"/>
<accession>A0A6C0P0C3</accession>
<dbReference type="AlphaFoldDB" id="A0A6C0P0C3"/>
<dbReference type="EMBL" id="CP048286">
    <property type="protein sequence ID" value="QHW31831.1"/>
    <property type="molecule type" value="Genomic_DNA"/>
</dbReference>